<feature type="transmembrane region" description="Helical" evidence="2">
    <location>
        <begin position="207"/>
        <end position="227"/>
    </location>
</feature>
<dbReference type="PANTHER" id="PTHR35859:SF4">
    <property type="entry name" value="MEMBRANE CHANNEL PROTEIN, PUTATIVE (AFU_ORTHOLOGUE AFUA_6G11300)-RELATED"/>
    <property type="match status" value="1"/>
</dbReference>
<dbReference type="Proteomes" id="UP000095085">
    <property type="component" value="Unassembled WGS sequence"/>
</dbReference>
<dbReference type="InterPro" id="IPR056336">
    <property type="entry name" value="YVC1_C"/>
</dbReference>
<keyword evidence="2" id="KW-0472">Membrane</keyword>
<dbReference type="GeneID" id="30998232"/>
<sequence>MFRARTYSTSKEGNRISEFKSLYFQIKKHLDKVNISLRYEQLKTPEIYSTLVKSIVEKLLPVNNIYMIYVLLLVRYEYMIQSENDLMKYDLLMTKANLSEILAIRMLREYRSVDRTNMLFINTPVKGTPLNVIELTILSKLKKFLSQPIIVHILDKFYKGNLVIKQYKNENEENGLLIDNVVDHQYERVSIGKMISRSNKVPKYQSIIINMKYIGLTVLYLIFMNGQNKYAEIMFWILGLSFNIEMAIKFYHIEYIFLKKILWTYVDMVILLMIDVCFILKVSDIQYQDYFSILSIILFPRILSIFNNYEFFHMIILSFKKMLWNMIGMFILFLSLIFGFFICFISLTINKSNYEIAFDMLKVFFGFTPAIWTNWDNYTDMGKVVQMSYLFLIQFIINTILAIVLGNIFVKINQSNKEEFEYFKTINLIIYLKWSQLNENFLLKLLKFPIVIQIFVYELLNSLFSKRKEQVKTFQFFDKEDYEEVRSRRFSNATFKKKLLPVQSISTLGIRSASTDSTFIDEILNKKYPTKLHKVTSNNLESAKNDELMKKLDDLQDTMNNLVNDRFDHDLVYLNNSDQDSDYEI</sequence>
<feature type="transmembrane region" description="Helical" evidence="2">
    <location>
        <begin position="262"/>
        <end position="281"/>
    </location>
</feature>
<feature type="transmembrane region" description="Helical" evidence="2">
    <location>
        <begin position="356"/>
        <end position="375"/>
    </location>
</feature>
<evidence type="ECO:0000256" key="2">
    <source>
        <dbReference type="SAM" id="Phobius"/>
    </source>
</evidence>
<keyword evidence="1" id="KW-0175">Coiled coil</keyword>
<accession>A0A1E4RE34</accession>
<dbReference type="STRING" id="984485.A0A1E4RE34"/>
<evidence type="ECO:0000259" key="3">
    <source>
        <dbReference type="Pfam" id="PF23317"/>
    </source>
</evidence>
<name>A0A1E4RE34_9ASCO</name>
<keyword evidence="2" id="KW-1133">Transmembrane helix</keyword>
<keyword evidence="5" id="KW-1185">Reference proteome</keyword>
<protein>
    <recommendedName>
        <fullName evidence="3">Calcium channel YVC1-like C-terminal transmembrane domain-containing protein</fullName>
    </recommendedName>
</protein>
<dbReference type="EMBL" id="KV454544">
    <property type="protein sequence ID" value="ODV65538.1"/>
    <property type="molecule type" value="Genomic_DNA"/>
</dbReference>
<evidence type="ECO:0000313" key="5">
    <source>
        <dbReference type="Proteomes" id="UP000095085"/>
    </source>
</evidence>
<reference evidence="5" key="1">
    <citation type="submission" date="2016-05" db="EMBL/GenBank/DDBJ databases">
        <title>Comparative genomics of biotechnologically important yeasts.</title>
        <authorList>
            <consortium name="DOE Joint Genome Institute"/>
            <person name="Riley R."/>
            <person name="Haridas S."/>
            <person name="Wolfe K.H."/>
            <person name="Lopes M.R."/>
            <person name="Hittinger C.T."/>
            <person name="Goker M."/>
            <person name="Salamov A."/>
            <person name="Wisecaver J."/>
            <person name="Long T.M."/>
            <person name="Aerts A.L."/>
            <person name="Barry K."/>
            <person name="Choi C."/>
            <person name="Clum A."/>
            <person name="Coughlan A.Y."/>
            <person name="Deshpande S."/>
            <person name="Douglass A.P."/>
            <person name="Hanson S.J."/>
            <person name="Klenk H.-P."/>
            <person name="Labutti K."/>
            <person name="Lapidus A."/>
            <person name="Lindquist E."/>
            <person name="Lipzen A."/>
            <person name="Meier-Kolthoff J.P."/>
            <person name="Ohm R.A."/>
            <person name="Otillar R.P."/>
            <person name="Pangilinan J."/>
            <person name="Peng Y."/>
            <person name="Rokas A."/>
            <person name="Rosa C.A."/>
            <person name="Scheuner C."/>
            <person name="Sibirny A.A."/>
            <person name="Slot J.C."/>
            <person name="Stielow J.B."/>
            <person name="Sun H."/>
            <person name="Kurtzman C.P."/>
            <person name="Blackwell M."/>
            <person name="Grigoriev I.V."/>
            <person name="Jeffries T.W."/>
        </authorList>
    </citation>
    <scope>NUCLEOTIDE SEQUENCE [LARGE SCALE GENOMIC DNA]</scope>
    <source>
        <strain evidence="5">NRRL Y-1933</strain>
    </source>
</reference>
<keyword evidence="2" id="KW-0812">Transmembrane</keyword>
<feature type="transmembrane region" description="Helical" evidence="2">
    <location>
        <begin position="387"/>
        <end position="410"/>
    </location>
</feature>
<dbReference type="OrthoDB" id="2373987at2759"/>
<feature type="transmembrane region" description="Helical" evidence="2">
    <location>
        <begin position="287"/>
        <end position="306"/>
    </location>
</feature>
<dbReference type="PANTHER" id="PTHR35859">
    <property type="entry name" value="NONSELECTIVE CATION CHANNEL PROTEIN"/>
    <property type="match status" value="1"/>
</dbReference>
<proteinExistence type="predicted"/>
<dbReference type="Pfam" id="PF23317">
    <property type="entry name" value="YVC1_C"/>
    <property type="match status" value="1"/>
</dbReference>
<dbReference type="RefSeq" id="XP_020074605.1">
    <property type="nucleotide sequence ID" value="XM_020223683.1"/>
</dbReference>
<feature type="domain" description="Calcium channel YVC1-like C-terminal transmembrane" evidence="3">
    <location>
        <begin position="232"/>
        <end position="435"/>
    </location>
</feature>
<feature type="transmembrane region" description="Helical" evidence="2">
    <location>
        <begin position="327"/>
        <end position="350"/>
    </location>
</feature>
<feature type="transmembrane region" description="Helical" evidence="2">
    <location>
        <begin position="233"/>
        <end position="250"/>
    </location>
</feature>
<evidence type="ECO:0000256" key="1">
    <source>
        <dbReference type="SAM" id="Coils"/>
    </source>
</evidence>
<feature type="coiled-coil region" evidence="1">
    <location>
        <begin position="538"/>
        <end position="565"/>
    </location>
</feature>
<dbReference type="InterPro" id="IPR052971">
    <property type="entry name" value="TRP_calcium_channel"/>
</dbReference>
<gene>
    <name evidence="4" type="ORF">HYPBUDRAFT_7713</name>
</gene>
<evidence type="ECO:0000313" key="4">
    <source>
        <dbReference type="EMBL" id="ODV65538.1"/>
    </source>
</evidence>
<organism evidence="4 5">
    <name type="scientific">Hyphopichia burtonii NRRL Y-1933</name>
    <dbReference type="NCBI Taxonomy" id="984485"/>
    <lineage>
        <taxon>Eukaryota</taxon>
        <taxon>Fungi</taxon>
        <taxon>Dikarya</taxon>
        <taxon>Ascomycota</taxon>
        <taxon>Saccharomycotina</taxon>
        <taxon>Pichiomycetes</taxon>
        <taxon>Debaryomycetaceae</taxon>
        <taxon>Hyphopichia</taxon>
    </lineage>
</organism>
<dbReference type="AlphaFoldDB" id="A0A1E4RE34"/>